<dbReference type="InParanoid" id="D2UZN9"/>
<dbReference type="Proteomes" id="UP000006671">
    <property type="component" value="Unassembled WGS sequence"/>
</dbReference>
<dbReference type="KEGG" id="ngr:NAEGRDRAFT_77946"/>
<gene>
    <name evidence="2" type="ORF">NAEGRDRAFT_77946</name>
</gene>
<proteinExistence type="predicted"/>
<dbReference type="eggNOG" id="KOG2570">
    <property type="taxonomic scope" value="Eukaryota"/>
</dbReference>
<dbReference type="PANTHER" id="PTHR13844">
    <property type="entry name" value="SWI/SNF-RELATED MATRIX-ASSOCIATED ACTIN-DEPENDENT REGULATOR OF CHROMATIN SUBFAMILY D"/>
    <property type="match status" value="1"/>
</dbReference>
<dbReference type="AlphaFoldDB" id="D2UZN9"/>
<dbReference type="SUPFAM" id="SSF47592">
    <property type="entry name" value="SWIB/MDM2 domain"/>
    <property type="match status" value="1"/>
</dbReference>
<dbReference type="STRING" id="5762.D2UZN9"/>
<dbReference type="RefSeq" id="XP_002682938.1">
    <property type="nucleotide sequence ID" value="XM_002682892.1"/>
</dbReference>
<sequence>MQPFGFPGGNPMVGQMVGMSNDKRFLNPGVAAGMINPNSAAAAALLQQQQQQQKKPKIDYIQLPEKVKENISESQIYSILLNYEHRLDTLLSEKKQHMRQLLLNNETTRETLRIYVSHQRKPISKTEEEWRVGIQGGIVRTSTNLAAAEQYKFTNFLKSMSIELDRNIFTGGEDFIEWNAIASQPLKDGFTFSRKVNLQNLQNLPGTYQLRVVFHIKQDPPLYNVTPTLNQVISNTSEYYRCLDRTSQSNEPPTFTLNQILNMIWEYITKNQLYDMNDQSAIKLDPLLRQLLEDNTLTCSTYAEILKKIKPHLLIPLSSSVVEIIHPIQFHVTDLTNTSTTSGSSKRDVPVQVVTPQQAKLNSTIEKILSEEPSEDVETINKNIQSVIQEIKQHSEKMKFMKKFSDDPVNTIHSLIDSQTRDLLILHKKQSIEEARKSSFYKPCDWINTALQKYLTNNDSKYRQN</sequence>
<accession>D2UZN9</accession>
<feature type="domain" description="DM2" evidence="1">
    <location>
        <begin position="228"/>
        <end position="315"/>
    </location>
</feature>
<evidence type="ECO:0000313" key="3">
    <source>
        <dbReference type="Proteomes" id="UP000006671"/>
    </source>
</evidence>
<dbReference type="OrthoDB" id="10263741at2759"/>
<reference evidence="2 3" key="1">
    <citation type="journal article" date="2010" name="Cell">
        <title>The genome of Naegleria gruberi illuminates early eukaryotic versatility.</title>
        <authorList>
            <person name="Fritz-Laylin L.K."/>
            <person name="Prochnik S.E."/>
            <person name="Ginger M.L."/>
            <person name="Dacks J.B."/>
            <person name="Carpenter M.L."/>
            <person name="Field M.C."/>
            <person name="Kuo A."/>
            <person name="Paredez A."/>
            <person name="Chapman J."/>
            <person name="Pham J."/>
            <person name="Shu S."/>
            <person name="Neupane R."/>
            <person name="Cipriano M."/>
            <person name="Mancuso J."/>
            <person name="Tu H."/>
            <person name="Salamov A."/>
            <person name="Lindquist E."/>
            <person name="Shapiro H."/>
            <person name="Lucas S."/>
            <person name="Grigoriev I.V."/>
            <person name="Cande W.Z."/>
            <person name="Fulton C."/>
            <person name="Rokhsar D.S."/>
            <person name="Dawson S.C."/>
        </authorList>
    </citation>
    <scope>NUCLEOTIDE SEQUENCE [LARGE SCALE GENOMIC DNA]</scope>
    <source>
        <strain evidence="2 3">NEG-M</strain>
    </source>
</reference>
<dbReference type="EMBL" id="GG738846">
    <property type="protein sequence ID" value="EFC50194.1"/>
    <property type="molecule type" value="Genomic_DNA"/>
</dbReference>
<dbReference type="GeneID" id="8858879"/>
<dbReference type="Pfam" id="PF02201">
    <property type="entry name" value="SWIB"/>
    <property type="match status" value="1"/>
</dbReference>
<dbReference type="FunCoup" id="D2UZN9">
    <property type="interactions" value="426"/>
</dbReference>
<evidence type="ECO:0000259" key="1">
    <source>
        <dbReference type="PROSITE" id="PS51925"/>
    </source>
</evidence>
<evidence type="ECO:0000313" key="2">
    <source>
        <dbReference type="EMBL" id="EFC50194.1"/>
    </source>
</evidence>
<dbReference type="InterPro" id="IPR036885">
    <property type="entry name" value="SWIB_MDM2_dom_sf"/>
</dbReference>
<protein>
    <submittedName>
        <fullName evidence="2">SWI/SNF-related matrix-associated actin-dependent regulator of chromatin subfamily D</fullName>
    </submittedName>
</protein>
<dbReference type="InterPro" id="IPR003121">
    <property type="entry name" value="SWIB_MDM2_domain"/>
</dbReference>
<dbReference type="Gene3D" id="1.10.245.10">
    <property type="entry name" value="SWIB/MDM2 domain"/>
    <property type="match status" value="1"/>
</dbReference>
<name>D2UZN9_NAEGR</name>
<keyword evidence="3" id="KW-1185">Reference proteome</keyword>
<dbReference type="PROSITE" id="PS51925">
    <property type="entry name" value="SWIB_MDM2"/>
    <property type="match status" value="1"/>
</dbReference>
<dbReference type="VEuPathDB" id="AmoebaDB:NAEGRDRAFT_77946"/>
<organism evidence="3">
    <name type="scientific">Naegleria gruberi</name>
    <name type="common">Amoeba</name>
    <dbReference type="NCBI Taxonomy" id="5762"/>
    <lineage>
        <taxon>Eukaryota</taxon>
        <taxon>Discoba</taxon>
        <taxon>Heterolobosea</taxon>
        <taxon>Tetramitia</taxon>
        <taxon>Eutetramitia</taxon>
        <taxon>Vahlkampfiidae</taxon>
        <taxon>Naegleria</taxon>
    </lineage>
</organism>